<dbReference type="InterPro" id="IPR053905">
    <property type="entry name" value="EF-G-like_DII"/>
</dbReference>
<dbReference type="PROSITE" id="PS51722">
    <property type="entry name" value="G_TR_2"/>
    <property type="match status" value="1"/>
</dbReference>
<evidence type="ECO:0000313" key="5">
    <source>
        <dbReference type="EMBL" id="QUH30363.1"/>
    </source>
</evidence>
<feature type="domain" description="Tr-type G" evidence="4">
    <location>
        <begin position="1"/>
        <end position="242"/>
    </location>
</feature>
<evidence type="ECO:0000256" key="1">
    <source>
        <dbReference type="ARBA" id="ARBA00022741"/>
    </source>
</evidence>
<dbReference type="GO" id="GO:0006412">
    <property type="term" value="P:translation"/>
    <property type="evidence" value="ECO:0007669"/>
    <property type="project" value="UniProtKB-KW"/>
</dbReference>
<keyword evidence="3" id="KW-0342">GTP-binding</keyword>
<dbReference type="PRINTS" id="PR01037">
    <property type="entry name" value="TCRTETOQM"/>
</dbReference>
<sequence>MYKTIGMVAHVDAGKTTLLEQILYHTNSIKEAGRVDNKNTVLDYHTIEKERGITIFSDQAVTTYNDCTYQLVDTPGHVDFSTEMERAIRILDYAIIIISAVEGIEGHTETVWQLLRKYNIPTMFFINKLDRVGADFNNTVNEIKNTFTKDLMVISSEVTSENINYLLDNPTSELIESLADYDDDILNKYIDGIEVEKEELVNTVKRLFNDNVIYPCLCGIGLKGIGIKELLRAIDTLTISGHTDGNGDFPSGTVYKIRYDNAGNKLTFIKLYNGSLKVKDTVTHRIMDNEITEKINEIRIYNGTKYTLCDKACSGQLIAVTGLGSSYIGEGMGDIEDYNDFLLVPTLKSKVIYDSSENPKEILKIFSMLTEENPSLDVLWIEELKEIHIKVMGTIQLEVLTQIVLDRFGKTIDFGTPEILYKETIASKTHGFGHFEPLKHYAEVEFDIEPAPRGSGISIDSFCSVDVLHTRWQRLSQKNIPDACKKGILTGSPLTDVLITLTTGKSHVKHTSGGDFRQATFRAIRQGIEKVDNILLEPFYQFKVKIEKYLSGRVMTDITKMHGSFDSPVTMDEHVMISGRVPVSTAMNYPSTLASFSSGKGSITFVFAGYDRCHNTDEVIERLGYDKDADKDYTSTSIFCSHGKAYGVRGSEINGD</sequence>
<dbReference type="InterPro" id="IPR020568">
    <property type="entry name" value="Ribosomal_Su5_D2-typ_SF"/>
</dbReference>
<dbReference type="PANTHER" id="PTHR43261:SF1">
    <property type="entry name" value="RIBOSOME-RELEASING FACTOR 2, MITOCHONDRIAL"/>
    <property type="match status" value="1"/>
</dbReference>
<gene>
    <name evidence="5" type="ORF">HYG85_16205</name>
</gene>
<dbReference type="Gene3D" id="3.30.70.240">
    <property type="match status" value="1"/>
</dbReference>
<dbReference type="InterPro" id="IPR000640">
    <property type="entry name" value="EFG_V-like"/>
</dbReference>
<dbReference type="PANTHER" id="PTHR43261">
    <property type="entry name" value="TRANSLATION ELONGATION FACTOR G-RELATED"/>
    <property type="match status" value="1"/>
</dbReference>
<accession>A0A8J8MCH3</accession>
<dbReference type="NCBIfam" id="TIGR00231">
    <property type="entry name" value="small_GTP"/>
    <property type="match status" value="1"/>
</dbReference>
<keyword evidence="2" id="KW-0648">Protein biosynthesis</keyword>
<name>A0A8J8MCH3_9FIRM</name>
<dbReference type="Gene3D" id="3.30.230.10">
    <property type="match status" value="1"/>
</dbReference>
<dbReference type="Proteomes" id="UP000677305">
    <property type="component" value="Chromosome"/>
</dbReference>
<dbReference type="Pfam" id="PF22042">
    <property type="entry name" value="EF-G_D2"/>
    <property type="match status" value="1"/>
</dbReference>
<evidence type="ECO:0000259" key="4">
    <source>
        <dbReference type="PROSITE" id="PS51722"/>
    </source>
</evidence>
<evidence type="ECO:0000256" key="3">
    <source>
        <dbReference type="ARBA" id="ARBA00023134"/>
    </source>
</evidence>
<dbReference type="PRINTS" id="PR00315">
    <property type="entry name" value="ELONGATNFCT"/>
</dbReference>
<proteinExistence type="predicted"/>
<dbReference type="EMBL" id="CP058561">
    <property type="protein sequence ID" value="QUH30363.1"/>
    <property type="molecule type" value="Genomic_DNA"/>
</dbReference>
<organism evidence="5 6">
    <name type="scientific">Vallitalea guaymasensis</name>
    <dbReference type="NCBI Taxonomy" id="1185412"/>
    <lineage>
        <taxon>Bacteria</taxon>
        <taxon>Bacillati</taxon>
        <taxon>Bacillota</taxon>
        <taxon>Clostridia</taxon>
        <taxon>Lachnospirales</taxon>
        <taxon>Vallitaleaceae</taxon>
        <taxon>Vallitalea</taxon>
    </lineage>
</organism>
<dbReference type="GO" id="GO:0003924">
    <property type="term" value="F:GTPase activity"/>
    <property type="evidence" value="ECO:0007669"/>
    <property type="project" value="InterPro"/>
</dbReference>
<dbReference type="InterPro" id="IPR005517">
    <property type="entry name" value="Transl_elong_EFG/EF2_IV"/>
</dbReference>
<dbReference type="SMART" id="SM00889">
    <property type="entry name" value="EFG_IV"/>
    <property type="match status" value="1"/>
</dbReference>
<dbReference type="SMART" id="SM00838">
    <property type="entry name" value="EFG_C"/>
    <property type="match status" value="1"/>
</dbReference>
<dbReference type="RefSeq" id="WP_212690534.1">
    <property type="nucleotide sequence ID" value="NZ_CP058561.1"/>
</dbReference>
<dbReference type="Pfam" id="PF03764">
    <property type="entry name" value="EFG_IV"/>
    <property type="match status" value="1"/>
</dbReference>
<protein>
    <submittedName>
        <fullName evidence="5">TetM/TetW/TetO/TetS family tetracycline resistance ribosomal protection protein</fullName>
    </submittedName>
</protein>
<dbReference type="KEGG" id="vgu:HYG85_16205"/>
<dbReference type="Gene3D" id="3.30.70.870">
    <property type="entry name" value="Elongation Factor G (Translational Gtpase), domain 3"/>
    <property type="match status" value="1"/>
</dbReference>
<keyword evidence="6" id="KW-1185">Reference proteome</keyword>
<dbReference type="SUPFAM" id="SSF54980">
    <property type="entry name" value="EF-G C-terminal domain-like"/>
    <property type="match status" value="2"/>
</dbReference>
<dbReference type="Pfam" id="PF00009">
    <property type="entry name" value="GTP_EFTU"/>
    <property type="match status" value="1"/>
</dbReference>
<evidence type="ECO:0000313" key="6">
    <source>
        <dbReference type="Proteomes" id="UP000677305"/>
    </source>
</evidence>
<dbReference type="InterPro" id="IPR014721">
    <property type="entry name" value="Ribsml_uS5_D2-typ_fold_subgr"/>
</dbReference>
<dbReference type="AlphaFoldDB" id="A0A8J8MCH3"/>
<dbReference type="Gene3D" id="3.40.50.300">
    <property type="entry name" value="P-loop containing nucleotide triphosphate hydrolases"/>
    <property type="match status" value="1"/>
</dbReference>
<dbReference type="InterPro" id="IPR000795">
    <property type="entry name" value="T_Tr_GTP-bd_dom"/>
</dbReference>
<reference evidence="5 6" key="1">
    <citation type="submission" date="2020-07" db="EMBL/GenBank/DDBJ databases">
        <title>Vallitalea guaymasensis genome.</title>
        <authorList>
            <person name="Postec A."/>
        </authorList>
    </citation>
    <scope>NUCLEOTIDE SEQUENCE [LARGE SCALE GENOMIC DNA]</scope>
    <source>
        <strain evidence="5 6">Ra1766G1</strain>
    </source>
</reference>
<dbReference type="InterPro" id="IPR009000">
    <property type="entry name" value="Transl_B-barrel_sf"/>
</dbReference>
<evidence type="ECO:0000256" key="2">
    <source>
        <dbReference type="ARBA" id="ARBA00022917"/>
    </source>
</evidence>
<dbReference type="SUPFAM" id="SSF54211">
    <property type="entry name" value="Ribosomal protein S5 domain 2-like"/>
    <property type="match status" value="1"/>
</dbReference>
<dbReference type="InterPro" id="IPR035647">
    <property type="entry name" value="EFG_III/V"/>
</dbReference>
<dbReference type="GO" id="GO:0032790">
    <property type="term" value="P:ribosome disassembly"/>
    <property type="evidence" value="ECO:0007669"/>
    <property type="project" value="TreeGrafter"/>
</dbReference>
<dbReference type="GO" id="GO:0005525">
    <property type="term" value="F:GTP binding"/>
    <property type="evidence" value="ECO:0007669"/>
    <property type="project" value="UniProtKB-KW"/>
</dbReference>
<dbReference type="InterPro" id="IPR027417">
    <property type="entry name" value="P-loop_NTPase"/>
</dbReference>
<dbReference type="InterPro" id="IPR005225">
    <property type="entry name" value="Small_GTP-bd"/>
</dbReference>
<dbReference type="Pfam" id="PF00679">
    <property type="entry name" value="EFG_C"/>
    <property type="match status" value="1"/>
</dbReference>
<dbReference type="Gene3D" id="2.40.30.10">
    <property type="entry name" value="Translation factors"/>
    <property type="match status" value="1"/>
</dbReference>
<dbReference type="SUPFAM" id="SSF50447">
    <property type="entry name" value="Translation proteins"/>
    <property type="match status" value="1"/>
</dbReference>
<keyword evidence="1" id="KW-0547">Nucleotide-binding</keyword>
<dbReference type="SUPFAM" id="SSF52540">
    <property type="entry name" value="P-loop containing nucleoside triphosphate hydrolases"/>
    <property type="match status" value="1"/>
</dbReference>